<evidence type="ECO:0000259" key="1">
    <source>
        <dbReference type="Pfam" id="PF01048"/>
    </source>
</evidence>
<dbReference type="Pfam" id="PF01048">
    <property type="entry name" value="PNP_UDP_1"/>
    <property type="match status" value="1"/>
</dbReference>
<dbReference type="Gene3D" id="3.40.50.1580">
    <property type="entry name" value="Nucleoside phosphorylase domain"/>
    <property type="match status" value="1"/>
</dbReference>
<accession>A0A1K2HWU7</accession>
<dbReference type="InterPro" id="IPR035994">
    <property type="entry name" value="Nucleoside_phosphorylase_sf"/>
</dbReference>
<reference evidence="2 3" key="1">
    <citation type="submission" date="2016-11" db="EMBL/GenBank/DDBJ databases">
        <authorList>
            <person name="Jaros S."/>
            <person name="Januszkiewicz K."/>
            <person name="Wedrychowicz H."/>
        </authorList>
    </citation>
    <scope>NUCLEOTIDE SEQUENCE [LARGE SCALE GENOMIC DNA]</scope>
    <source>
        <strain evidence="2 3">ATCC 23634</strain>
    </source>
</reference>
<dbReference type="InterPro" id="IPR000845">
    <property type="entry name" value="Nucleoside_phosphorylase_d"/>
</dbReference>
<organism evidence="2 3">
    <name type="scientific">Devosia enhydra</name>
    <dbReference type="NCBI Taxonomy" id="665118"/>
    <lineage>
        <taxon>Bacteria</taxon>
        <taxon>Pseudomonadati</taxon>
        <taxon>Pseudomonadota</taxon>
        <taxon>Alphaproteobacteria</taxon>
        <taxon>Hyphomicrobiales</taxon>
        <taxon>Devosiaceae</taxon>
        <taxon>Devosia</taxon>
    </lineage>
</organism>
<keyword evidence="3" id="KW-1185">Reference proteome</keyword>
<evidence type="ECO:0000313" key="2">
    <source>
        <dbReference type="EMBL" id="SFZ83584.1"/>
    </source>
</evidence>
<dbReference type="GO" id="GO:0009116">
    <property type="term" value="P:nucleoside metabolic process"/>
    <property type="evidence" value="ECO:0007669"/>
    <property type="project" value="InterPro"/>
</dbReference>
<dbReference type="OrthoDB" id="997641at2"/>
<dbReference type="NCBIfam" id="TIGR01705">
    <property type="entry name" value="MTA_SAH-nuc-hyp"/>
    <property type="match status" value="1"/>
</dbReference>
<dbReference type="STRING" id="665118.SAMN02983003_1732"/>
<name>A0A1K2HWU7_9HYPH</name>
<dbReference type="SUPFAM" id="SSF53167">
    <property type="entry name" value="Purine and uridine phosphorylases"/>
    <property type="match status" value="1"/>
</dbReference>
<dbReference type="Proteomes" id="UP000183447">
    <property type="component" value="Unassembled WGS sequence"/>
</dbReference>
<dbReference type="EMBL" id="FPKU01000001">
    <property type="protein sequence ID" value="SFZ83584.1"/>
    <property type="molecule type" value="Genomic_DNA"/>
</dbReference>
<dbReference type="InterPro" id="IPR010050">
    <property type="entry name" value="MTA_SAH_nuc_hyp"/>
</dbReference>
<dbReference type="RefSeq" id="WP_072340946.1">
    <property type="nucleotide sequence ID" value="NZ_FPKU01000001.1"/>
</dbReference>
<evidence type="ECO:0000313" key="3">
    <source>
        <dbReference type="Proteomes" id="UP000183447"/>
    </source>
</evidence>
<gene>
    <name evidence="2" type="ORF">SAMN02983003_1732</name>
</gene>
<sequence length="208" mass="22040">MADILYVMATAQEYGPSLRGRIDPLITGVGLVETTLHLTEALTRRHFAGSMPKFVVSLGSAGSARLPPCSLHQASAVSWRDMDATPLGFARGVVPFLDLPPTLRLGPFIPGLSRATLSSGSDIVSGKAYDAIADDMVDMETYAVARVSRHFGLPLIGLRGISDGDAELGGLADWTRYLAIIDEKLADAVEQLETAVAQGTLTGVDDRS</sequence>
<dbReference type="GO" id="GO:0003824">
    <property type="term" value="F:catalytic activity"/>
    <property type="evidence" value="ECO:0007669"/>
    <property type="project" value="InterPro"/>
</dbReference>
<protein>
    <submittedName>
        <fullName evidence="2">Adenosylhomocysteine nucleosidase</fullName>
    </submittedName>
</protein>
<feature type="domain" description="Nucleoside phosphorylase" evidence="1">
    <location>
        <begin position="129"/>
        <end position="167"/>
    </location>
</feature>
<proteinExistence type="predicted"/>
<dbReference type="AlphaFoldDB" id="A0A1K2HWU7"/>